<dbReference type="EMBL" id="FNSC01000001">
    <property type="protein sequence ID" value="SED96340.1"/>
    <property type="molecule type" value="Genomic_DNA"/>
</dbReference>
<protein>
    <recommendedName>
        <fullName evidence="4">Peptidase C39 family protein</fullName>
    </recommendedName>
</protein>
<dbReference type="InterPro" id="IPR039563">
    <property type="entry name" value="Peptidase_C39_single_dom"/>
</dbReference>
<evidence type="ECO:0000256" key="1">
    <source>
        <dbReference type="SAM" id="SignalP"/>
    </source>
</evidence>
<feature type="signal peptide" evidence="1">
    <location>
        <begin position="1"/>
        <end position="23"/>
    </location>
</feature>
<evidence type="ECO:0000313" key="2">
    <source>
        <dbReference type="EMBL" id="SED96340.1"/>
    </source>
</evidence>
<dbReference type="Proteomes" id="UP000242849">
    <property type="component" value="Unassembled WGS sequence"/>
</dbReference>
<dbReference type="NCBIfam" id="NF033920">
    <property type="entry name" value="C39_PA2778_fam"/>
    <property type="match status" value="1"/>
</dbReference>
<keyword evidence="3" id="KW-1185">Reference proteome</keyword>
<name>A0A1H5EZ40_PSEAG</name>
<gene>
    <name evidence="2" type="ORF">SAMN05421553_3736</name>
</gene>
<organism evidence="2 3">
    <name type="scientific">Pseudomonas anguilliseptica</name>
    <dbReference type="NCBI Taxonomy" id="53406"/>
    <lineage>
        <taxon>Bacteria</taxon>
        <taxon>Pseudomonadati</taxon>
        <taxon>Pseudomonadota</taxon>
        <taxon>Gammaproteobacteria</taxon>
        <taxon>Pseudomonadales</taxon>
        <taxon>Pseudomonadaceae</taxon>
        <taxon>Pseudomonas</taxon>
    </lineage>
</organism>
<dbReference type="CDD" id="cd02549">
    <property type="entry name" value="Peptidase_C39A"/>
    <property type="match status" value="1"/>
</dbReference>
<evidence type="ECO:0000313" key="3">
    <source>
        <dbReference type="Proteomes" id="UP000242849"/>
    </source>
</evidence>
<dbReference type="STRING" id="53406.SAMN05421553_3736"/>
<reference evidence="3" key="1">
    <citation type="submission" date="2016-10" db="EMBL/GenBank/DDBJ databases">
        <authorList>
            <person name="Varghese N."/>
            <person name="Submissions S."/>
        </authorList>
    </citation>
    <scope>NUCLEOTIDE SEQUENCE [LARGE SCALE GENOMIC DNA]</scope>
    <source>
        <strain evidence="3">DSM 12111</strain>
    </source>
</reference>
<dbReference type="Gene3D" id="3.90.70.10">
    <property type="entry name" value="Cysteine proteinases"/>
    <property type="match status" value="1"/>
</dbReference>
<evidence type="ECO:0008006" key="4">
    <source>
        <dbReference type="Google" id="ProtNLM"/>
    </source>
</evidence>
<feature type="chain" id="PRO_5017476823" description="Peptidase C39 family protein" evidence="1">
    <location>
        <begin position="24"/>
        <end position="229"/>
    </location>
</feature>
<dbReference type="AlphaFoldDB" id="A0A1H5EZ40"/>
<accession>A0A1H5EZ40</accession>
<sequence length="229" mass="25103">MFQSVRVVKLLPFALSFLLSACASGPQLLPETKRLPERVELADVPFFQLSDAQGGPSALAALLNHHGVITSPGLVDERIQQLTKGQSAQAGLEAVARSYDLLVYPLPGNLDVLMQQVSAGHPVLVMQDRLFGGPGAHFALLVGYDQRERTLVLRSGNTQRWYTSFASFDDAWGEAGRWAVLVMPTNQLPEQPLKQAWLTAVQELQEQGRTAAAQRALRTAHQVWPDAQL</sequence>
<dbReference type="PROSITE" id="PS51257">
    <property type="entry name" value="PROKAR_LIPOPROTEIN"/>
    <property type="match status" value="1"/>
</dbReference>
<keyword evidence="1" id="KW-0732">Signal</keyword>
<proteinExistence type="predicted"/>